<dbReference type="Proteomes" id="UP001356427">
    <property type="component" value="Unassembled WGS sequence"/>
</dbReference>
<reference evidence="1 2" key="1">
    <citation type="submission" date="2021-04" db="EMBL/GenBank/DDBJ databases">
        <authorList>
            <person name="De Guttry C."/>
            <person name="Zahm M."/>
            <person name="Klopp C."/>
            <person name="Cabau C."/>
            <person name="Louis A."/>
            <person name="Berthelot C."/>
            <person name="Parey E."/>
            <person name="Roest Crollius H."/>
            <person name="Montfort J."/>
            <person name="Robinson-Rechavi M."/>
            <person name="Bucao C."/>
            <person name="Bouchez O."/>
            <person name="Gislard M."/>
            <person name="Lluch J."/>
            <person name="Milhes M."/>
            <person name="Lampietro C."/>
            <person name="Lopez Roques C."/>
            <person name="Donnadieu C."/>
            <person name="Braasch I."/>
            <person name="Desvignes T."/>
            <person name="Postlethwait J."/>
            <person name="Bobe J."/>
            <person name="Wedekind C."/>
            <person name="Guiguen Y."/>
        </authorList>
    </citation>
    <scope>NUCLEOTIDE SEQUENCE [LARGE SCALE GENOMIC DNA]</scope>
    <source>
        <strain evidence="1">Cs_M1</strain>
        <tissue evidence="1">Blood</tissue>
    </source>
</reference>
<dbReference type="Gene3D" id="3.30.420.10">
    <property type="entry name" value="Ribonuclease H-like superfamily/Ribonuclease H"/>
    <property type="match status" value="1"/>
</dbReference>
<protein>
    <submittedName>
        <fullName evidence="1">Uncharacterized protein</fullName>
    </submittedName>
</protein>
<dbReference type="GO" id="GO:0003676">
    <property type="term" value="F:nucleic acid binding"/>
    <property type="evidence" value="ECO:0007669"/>
    <property type="project" value="InterPro"/>
</dbReference>
<evidence type="ECO:0000313" key="1">
    <source>
        <dbReference type="EMBL" id="KAK6322624.1"/>
    </source>
</evidence>
<evidence type="ECO:0000313" key="2">
    <source>
        <dbReference type="Proteomes" id="UP001356427"/>
    </source>
</evidence>
<name>A0AAN8R3D6_9TELE</name>
<proteinExistence type="predicted"/>
<dbReference type="EMBL" id="JAGTTL010000005">
    <property type="protein sequence ID" value="KAK6322624.1"/>
    <property type="molecule type" value="Genomic_DNA"/>
</dbReference>
<sequence>MECCIRWPGLHNHPTSTQFEMVWDELDRRVNEKQLTSAQHMWELLQDCWKSIAHEAGLENAKSCHQGKGWLL</sequence>
<accession>A0AAN8R3D6</accession>
<comment type="caution">
    <text evidence="1">The sequence shown here is derived from an EMBL/GenBank/DDBJ whole genome shotgun (WGS) entry which is preliminary data.</text>
</comment>
<keyword evidence="2" id="KW-1185">Reference proteome</keyword>
<dbReference type="AlphaFoldDB" id="A0AAN8R3D6"/>
<organism evidence="1 2">
    <name type="scientific">Coregonus suidteri</name>
    <dbReference type="NCBI Taxonomy" id="861788"/>
    <lineage>
        <taxon>Eukaryota</taxon>
        <taxon>Metazoa</taxon>
        <taxon>Chordata</taxon>
        <taxon>Craniata</taxon>
        <taxon>Vertebrata</taxon>
        <taxon>Euteleostomi</taxon>
        <taxon>Actinopterygii</taxon>
        <taxon>Neopterygii</taxon>
        <taxon>Teleostei</taxon>
        <taxon>Protacanthopterygii</taxon>
        <taxon>Salmoniformes</taxon>
        <taxon>Salmonidae</taxon>
        <taxon>Coregoninae</taxon>
        <taxon>Coregonus</taxon>
    </lineage>
</organism>
<dbReference type="InterPro" id="IPR036397">
    <property type="entry name" value="RNaseH_sf"/>
</dbReference>
<gene>
    <name evidence="1" type="ORF">J4Q44_G00074160</name>
</gene>